<gene>
    <name evidence="1" type="ORF">ISF_03670</name>
</gene>
<accession>A0A167ZGN7</accession>
<dbReference type="PANTHER" id="PTHR13271">
    <property type="entry name" value="UNCHARACTERIZED PUTATIVE METHYLTRANSFERASE"/>
    <property type="match status" value="1"/>
</dbReference>
<proteinExistence type="predicted"/>
<dbReference type="GO" id="GO:0005634">
    <property type="term" value="C:nucleus"/>
    <property type="evidence" value="ECO:0007669"/>
    <property type="project" value="TreeGrafter"/>
</dbReference>
<sequence>MTTAAKIDALVAWAESHGAVLHPSVEVYHDAATGLSFRVKPTAVTTDGHPALPGNFSAAVVRLPSTLSLSYLNAIHPSGSCPPLAAALRNALPPHVLGRLLLVREYLAGASSFWHPYLQCLPQPGGASSEWRLLPPFWDDDDAELLDGTNLEVGLARVRGDLRREIAAIQAALRQDHPEEAEATDRRLADRFTPDLYRWAYAVFSSRSFRPSLVLAAAQRRLVPAGVAVDDFSVLLPLLDVGNHDMTAPVRWSILDDGCELRPGRAHAAPGEQVFNNYGAKTNAELLLGYGFAIPPSAALHNDYVHVRSRRGAGNANPGTTEEYLISARPLADASSVLARGRLPPYLPAERAGEVTPAFQHVAPEMAWDIFAALAPPGVHEALTPEAGADEVERRLRFLTGRVGGACLPHFARTAAVMRNKLLQELERLRETDVEVGEGEGARLTACQRLALEYRERCRGVLEGALESMDRDRTLAAAMEAMDEEEQE</sequence>
<evidence type="ECO:0000313" key="2">
    <source>
        <dbReference type="Proteomes" id="UP000076744"/>
    </source>
</evidence>
<dbReference type="GeneID" id="30019962"/>
<dbReference type="STRING" id="1081104.A0A167ZGN7"/>
<dbReference type="SUPFAM" id="SSF82199">
    <property type="entry name" value="SET domain"/>
    <property type="match status" value="1"/>
</dbReference>
<dbReference type="AlphaFoldDB" id="A0A167ZGN7"/>
<dbReference type="GO" id="GO:0016279">
    <property type="term" value="F:protein-lysine N-methyltransferase activity"/>
    <property type="evidence" value="ECO:0007669"/>
    <property type="project" value="TreeGrafter"/>
</dbReference>
<name>A0A167ZGN7_CORFA</name>
<dbReference type="OrthoDB" id="42889at2759"/>
<dbReference type="Gene3D" id="3.90.1410.10">
    <property type="entry name" value="set domain protein methyltransferase, domain 1"/>
    <property type="match status" value="1"/>
</dbReference>
<organism evidence="1 2">
    <name type="scientific">Cordyceps fumosorosea (strain ARSEF 2679)</name>
    <name type="common">Isaria fumosorosea</name>
    <dbReference type="NCBI Taxonomy" id="1081104"/>
    <lineage>
        <taxon>Eukaryota</taxon>
        <taxon>Fungi</taxon>
        <taxon>Dikarya</taxon>
        <taxon>Ascomycota</taxon>
        <taxon>Pezizomycotina</taxon>
        <taxon>Sordariomycetes</taxon>
        <taxon>Hypocreomycetidae</taxon>
        <taxon>Hypocreales</taxon>
        <taxon>Cordycipitaceae</taxon>
        <taxon>Cordyceps</taxon>
    </lineage>
</organism>
<reference evidence="1 2" key="1">
    <citation type="journal article" date="2016" name="Genome Biol. Evol.">
        <title>Divergent and convergent evolution of fungal pathogenicity.</title>
        <authorList>
            <person name="Shang Y."/>
            <person name="Xiao G."/>
            <person name="Zheng P."/>
            <person name="Cen K."/>
            <person name="Zhan S."/>
            <person name="Wang C."/>
        </authorList>
    </citation>
    <scope>NUCLEOTIDE SEQUENCE [LARGE SCALE GENOMIC DNA]</scope>
    <source>
        <strain evidence="1 2">ARSEF 2679</strain>
    </source>
</reference>
<dbReference type="RefSeq" id="XP_018705483.1">
    <property type="nucleotide sequence ID" value="XM_018847276.1"/>
</dbReference>
<dbReference type="InterPro" id="IPR050600">
    <property type="entry name" value="SETD3_SETD6_MTase"/>
</dbReference>
<keyword evidence="2" id="KW-1185">Reference proteome</keyword>
<comment type="caution">
    <text evidence="1">The sequence shown here is derived from an EMBL/GenBank/DDBJ whole genome shotgun (WGS) entry which is preliminary data.</text>
</comment>
<evidence type="ECO:0000313" key="1">
    <source>
        <dbReference type="EMBL" id="OAA67494.1"/>
    </source>
</evidence>
<protein>
    <submittedName>
        <fullName evidence="1">SET domain protein</fullName>
    </submittedName>
</protein>
<dbReference type="InterPro" id="IPR046341">
    <property type="entry name" value="SET_dom_sf"/>
</dbReference>
<dbReference type="PANTHER" id="PTHR13271:SF146">
    <property type="entry name" value="SET DOMAIN-CONTAINING PROTEIN"/>
    <property type="match status" value="1"/>
</dbReference>
<dbReference type="Proteomes" id="UP000076744">
    <property type="component" value="Unassembled WGS sequence"/>
</dbReference>
<dbReference type="EMBL" id="AZHB01000007">
    <property type="protein sequence ID" value="OAA67494.1"/>
    <property type="molecule type" value="Genomic_DNA"/>
</dbReference>